<organism evidence="1">
    <name type="scientific">marine metagenome</name>
    <dbReference type="NCBI Taxonomy" id="408172"/>
    <lineage>
        <taxon>unclassified sequences</taxon>
        <taxon>metagenomes</taxon>
        <taxon>ecological metagenomes</taxon>
    </lineage>
</organism>
<evidence type="ECO:0000313" key="1">
    <source>
        <dbReference type="EMBL" id="SVD09084.1"/>
    </source>
</evidence>
<feature type="non-terminal residue" evidence="1">
    <location>
        <position position="33"/>
    </location>
</feature>
<gene>
    <name evidence="1" type="ORF">METZ01_LOCUS361938</name>
</gene>
<sequence length="33" mass="3772">MRPVLLLAILFVNLPGQTVKWDNRARYTAITIS</sequence>
<protein>
    <submittedName>
        <fullName evidence="1">Uncharacterized protein</fullName>
    </submittedName>
</protein>
<dbReference type="AlphaFoldDB" id="A0A382SGQ0"/>
<accession>A0A382SGQ0</accession>
<reference evidence="1" key="1">
    <citation type="submission" date="2018-05" db="EMBL/GenBank/DDBJ databases">
        <authorList>
            <person name="Lanie J.A."/>
            <person name="Ng W.-L."/>
            <person name="Kazmierczak K.M."/>
            <person name="Andrzejewski T.M."/>
            <person name="Davidsen T.M."/>
            <person name="Wayne K.J."/>
            <person name="Tettelin H."/>
            <person name="Glass J.I."/>
            <person name="Rusch D."/>
            <person name="Podicherti R."/>
            <person name="Tsui H.-C.T."/>
            <person name="Winkler M.E."/>
        </authorList>
    </citation>
    <scope>NUCLEOTIDE SEQUENCE</scope>
</reference>
<proteinExistence type="predicted"/>
<name>A0A382SGQ0_9ZZZZ</name>
<dbReference type="EMBL" id="UINC01128980">
    <property type="protein sequence ID" value="SVD09084.1"/>
    <property type="molecule type" value="Genomic_DNA"/>
</dbReference>